<organism evidence="1 2">
    <name type="scientific">Dactylosporangium vinaceum</name>
    <dbReference type="NCBI Taxonomy" id="53362"/>
    <lineage>
        <taxon>Bacteria</taxon>
        <taxon>Bacillati</taxon>
        <taxon>Actinomycetota</taxon>
        <taxon>Actinomycetes</taxon>
        <taxon>Micromonosporales</taxon>
        <taxon>Micromonosporaceae</taxon>
        <taxon>Dactylosporangium</taxon>
    </lineage>
</organism>
<dbReference type="RefSeq" id="WP_223103113.1">
    <property type="nucleotide sequence ID" value="NZ_CP061913.1"/>
</dbReference>
<reference evidence="1 2" key="1">
    <citation type="submission" date="2024-09" db="EMBL/GenBank/DDBJ databases">
        <authorList>
            <person name="Sun Q."/>
            <person name="Mori K."/>
        </authorList>
    </citation>
    <scope>NUCLEOTIDE SEQUENCE [LARGE SCALE GENOMIC DNA]</scope>
    <source>
        <strain evidence="1 2">JCM 3307</strain>
    </source>
</reference>
<proteinExistence type="predicted"/>
<name>A0ABV5M1X8_9ACTN</name>
<dbReference type="EMBL" id="JBHMCA010000018">
    <property type="protein sequence ID" value="MFB9442806.1"/>
    <property type="molecule type" value="Genomic_DNA"/>
</dbReference>
<evidence type="ECO:0000313" key="1">
    <source>
        <dbReference type="EMBL" id="MFB9442806.1"/>
    </source>
</evidence>
<dbReference type="Proteomes" id="UP001589608">
    <property type="component" value="Unassembled WGS sequence"/>
</dbReference>
<accession>A0ABV5M1X8</accession>
<gene>
    <name evidence="1" type="ORF">ACFFTR_06880</name>
</gene>
<sequence length="65" mass="7414">MFGRKRSDPAKRDRVGTFFFRIFGPATVEGAIQGWSPEAQSQYKKMREAHKQAAAARRESAVEDR</sequence>
<protein>
    <submittedName>
        <fullName evidence="1">Uncharacterized protein</fullName>
    </submittedName>
</protein>
<evidence type="ECO:0000313" key="2">
    <source>
        <dbReference type="Proteomes" id="UP001589608"/>
    </source>
</evidence>
<comment type="caution">
    <text evidence="1">The sequence shown here is derived from an EMBL/GenBank/DDBJ whole genome shotgun (WGS) entry which is preliminary data.</text>
</comment>
<keyword evidence="2" id="KW-1185">Reference proteome</keyword>